<dbReference type="GO" id="GO:0046872">
    <property type="term" value="F:metal ion binding"/>
    <property type="evidence" value="ECO:0007669"/>
    <property type="project" value="UniProtKB-KW"/>
</dbReference>
<sequence>MSRSLLSLRRLRAALLLISTATAMATANAAAPSELLGSYQAQSDGAAPLPSRGQLFFNSSHGHEWTCATCHGAIPTRTGKHAATGKAITPLAPAFNPERFTDAAKTEKWFRRNCNDVVGRECTSAEKADLLAWLLTLKP</sequence>
<feature type="chain" id="PRO_5024817951" evidence="5">
    <location>
        <begin position="26"/>
        <end position="139"/>
    </location>
</feature>
<evidence type="ECO:0000256" key="2">
    <source>
        <dbReference type="ARBA" id="ARBA00022723"/>
    </source>
</evidence>
<accession>A0A656QC16</accession>
<dbReference type="SUPFAM" id="SSF46626">
    <property type="entry name" value="Cytochrome c"/>
    <property type="match status" value="1"/>
</dbReference>
<evidence type="ECO:0000256" key="5">
    <source>
        <dbReference type="SAM" id="SignalP"/>
    </source>
</evidence>
<gene>
    <name evidence="7" type="ORF">BG60_27400</name>
</gene>
<evidence type="ECO:0000256" key="4">
    <source>
        <dbReference type="PROSITE-ProRule" id="PRU00433"/>
    </source>
</evidence>
<evidence type="ECO:0000256" key="1">
    <source>
        <dbReference type="ARBA" id="ARBA00022617"/>
    </source>
</evidence>
<evidence type="ECO:0000259" key="6">
    <source>
        <dbReference type="PROSITE" id="PS51007"/>
    </source>
</evidence>
<comment type="caution">
    <text evidence="7">The sequence shown here is derived from an EMBL/GenBank/DDBJ whole genome shotgun (WGS) entry which is preliminary data.</text>
</comment>
<keyword evidence="5" id="KW-0732">Signal</keyword>
<reference evidence="7 8" key="1">
    <citation type="submission" date="2014-03" db="EMBL/GenBank/DDBJ databases">
        <title>Draft Genome Sequences of Four Burkholderia Strains.</title>
        <authorList>
            <person name="Liu X.Y."/>
            <person name="Li C.X."/>
            <person name="Xu J.H."/>
        </authorList>
    </citation>
    <scope>NUCLEOTIDE SEQUENCE [LARGE SCALE GENOMIC DNA]</scope>
    <source>
        <strain evidence="7 8">OP-1</strain>
    </source>
</reference>
<dbReference type="InterPro" id="IPR009056">
    <property type="entry name" value="Cyt_c-like_dom"/>
</dbReference>
<dbReference type="Proteomes" id="UP000027451">
    <property type="component" value="Unassembled WGS sequence"/>
</dbReference>
<dbReference type="GO" id="GO:0009055">
    <property type="term" value="F:electron transfer activity"/>
    <property type="evidence" value="ECO:0007669"/>
    <property type="project" value="InterPro"/>
</dbReference>
<dbReference type="GO" id="GO:0020037">
    <property type="term" value="F:heme binding"/>
    <property type="evidence" value="ECO:0007669"/>
    <property type="project" value="InterPro"/>
</dbReference>
<protein>
    <submittedName>
        <fullName evidence="7">Cytochrome C553</fullName>
    </submittedName>
</protein>
<proteinExistence type="predicted"/>
<dbReference type="Pfam" id="PF09086">
    <property type="entry name" value="DUF1924"/>
    <property type="match status" value="1"/>
</dbReference>
<dbReference type="Gene3D" id="1.10.760.10">
    <property type="entry name" value="Cytochrome c-like domain"/>
    <property type="match status" value="1"/>
</dbReference>
<feature type="domain" description="Cytochrome c" evidence="6">
    <location>
        <begin position="48"/>
        <end position="138"/>
    </location>
</feature>
<evidence type="ECO:0000256" key="3">
    <source>
        <dbReference type="ARBA" id="ARBA00023004"/>
    </source>
</evidence>
<dbReference type="RefSeq" id="WP_008344485.1">
    <property type="nucleotide sequence ID" value="NZ_JFHD01000044.1"/>
</dbReference>
<dbReference type="OrthoDB" id="5295318at2"/>
<keyword evidence="1 4" id="KW-0349">Heme</keyword>
<dbReference type="PROSITE" id="PS51007">
    <property type="entry name" value="CYTC"/>
    <property type="match status" value="1"/>
</dbReference>
<dbReference type="InterPro" id="IPR036909">
    <property type="entry name" value="Cyt_c-like_dom_sf"/>
</dbReference>
<organism evidence="7 8">
    <name type="scientific">Caballeronia zhejiangensis</name>
    <dbReference type="NCBI Taxonomy" id="871203"/>
    <lineage>
        <taxon>Bacteria</taxon>
        <taxon>Pseudomonadati</taxon>
        <taxon>Pseudomonadota</taxon>
        <taxon>Betaproteobacteria</taxon>
        <taxon>Burkholderiales</taxon>
        <taxon>Burkholderiaceae</taxon>
        <taxon>Caballeronia</taxon>
    </lineage>
</organism>
<evidence type="ECO:0000313" key="7">
    <source>
        <dbReference type="EMBL" id="KDR25652.1"/>
    </source>
</evidence>
<keyword evidence="3 4" id="KW-0408">Iron</keyword>
<keyword evidence="2 4" id="KW-0479">Metal-binding</keyword>
<name>A0A656QC16_9BURK</name>
<dbReference type="EMBL" id="JFHD01000044">
    <property type="protein sequence ID" value="KDR25652.1"/>
    <property type="molecule type" value="Genomic_DNA"/>
</dbReference>
<dbReference type="InterPro" id="IPR015170">
    <property type="entry name" value="DUF1924_SHP"/>
</dbReference>
<dbReference type="AlphaFoldDB" id="A0A656QC16"/>
<feature type="signal peptide" evidence="5">
    <location>
        <begin position="1"/>
        <end position="25"/>
    </location>
</feature>
<keyword evidence="8" id="KW-1185">Reference proteome</keyword>
<evidence type="ECO:0000313" key="8">
    <source>
        <dbReference type="Proteomes" id="UP000027451"/>
    </source>
</evidence>